<dbReference type="Pfam" id="PF01008">
    <property type="entry name" value="IF-2B"/>
    <property type="match status" value="1"/>
</dbReference>
<dbReference type="VEuPathDB" id="ToxoDB:ETH2_0716600"/>
<dbReference type="OrthoDB" id="329574at2759"/>
<evidence type="ECO:0000256" key="1">
    <source>
        <dbReference type="ARBA" id="ARBA00007251"/>
    </source>
</evidence>
<dbReference type="SUPFAM" id="SSF100950">
    <property type="entry name" value="NagB/RpiA/CoA transferase-like"/>
    <property type="match status" value="1"/>
</dbReference>
<gene>
    <name evidence="5" type="ORF">ETH_00040960</name>
</gene>
<dbReference type="InterPro" id="IPR042529">
    <property type="entry name" value="IF_2B-like_C"/>
</dbReference>
<comment type="similarity">
    <text evidence="1 4">Belongs to the eIF-2B alpha/beta/delta subunits family.</text>
</comment>
<dbReference type="GO" id="GO:0005085">
    <property type="term" value="F:guanyl-nucleotide exchange factor activity"/>
    <property type="evidence" value="ECO:0007669"/>
    <property type="project" value="TreeGrafter"/>
</dbReference>
<name>U6L266_EIMTE</name>
<dbReference type="InterPro" id="IPR037171">
    <property type="entry name" value="NagB/RpiA_transferase-like"/>
</dbReference>
<dbReference type="RefSeq" id="XP_013235025.1">
    <property type="nucleotide sequence ID" value="XM_013379571.1"/>
</dbReference>
<dbReference type="PANTHER" id="PTHR45860">
    <property type="entry name" value="TRANSLATION INITIATION FACTOR EIF-2B SUBUNIT ALPHA"/>
    <property type="match status" value="1"/>
</dbReference>
<evidence type="ECO:0000256" key="2">
    <source>
        <dbReference type="ARBA" id="ARBA00022540"/>
    </source>
</evidence>
<dbReference type="GO" id="GO:0005851">
    <property type="term" value="C:eukaryotic translation initiation factor 2B complex"/>
    <property type="evidence" value="ECO:0007669"/>
    <property type="project" value="TreeGrafter"/>
</dbReference>
<dbReference type="Gene3D" id="3.40.50.10470">
    <property type="entry name" value="Translation initiation factor eif-2b, domain 2"/>
    <property type="match status" value="1"/>
</dbReference>
<dbReference type="GeneID" id="25257232"/>
<reference evidence="5" key="1">
    <citation type="submission" date="2013-10" db="EMBL/GenBank/DDBJ databases">
        <title>Genomic analysis of the causative agents of coccidiosis in chickens.</title>
        <authorList>
            <person name="Reid A.J."/>
            <person name="Blake D."/>
            <person name="Billington K."/>
            <person name="Browne H."/>
            <person name="Dunn M."/>
            <person name="Hung S."/>
            <person name="Kawahara F."/>
            <person name="Miranda-Saavedra D."/>
            <person name="Mourier T."/>
            <person name="Nagra H."/>
            <person name="Otto T.D."/>
            <person name="Rawlings N."/>
            <person name="Sanchez A."/>
            <person name="Sanders M."/>
            <person name="Subramaniam C."/>
            <person name="Tay Y."/>
            <person name="Dear P."/>
            <person name="Doerig C."/>
            <person name="Gruber A."/>
            <person name="Parkinson J."/>
            <person name="Shirley M."/>
            <person name="Wan K.L."/>
            <person name="Berriman M."/>
            <person name="Tomley F."/>
            <person name="Pain A."/>
        </authorList>
    </citation>
    <scope>NUCLEOTIDE SEQUENCE [LARGE SCALE GENOMIC DNA]</scope>
    <source>
        <strain evidence="5">Houghton</strain>
    </source>
</reference>
<reference evidence="5" key="2">
    <citation type="submission" date="2013-10" db="EMBL/GenBank/DDBJ databases">
        <authorList>
            <person name="Aslett M."/>
        </authorList>
    </citation>
    <scope>NUCLEOTIDE SEQUENCE [LARGE SCALE GENOMIC DNA]</scope>
    <source>
        <strain evidence="5">Houghton</strain>
    </source>
</reference>
<organism evidence="5 6">
    <name type="scientific">Eimeria tenella</name>
    <name type="common">Coccidian parasite</name>
    <dbReference type="NCBI Taxonomy" id="5802"/>
    <lineage>
        <taxon>Eukaryota</taxon>
        <taxon>Sar</taxon>
        <taxon>Alveolata</taxon>
        <taxon>Apicomplexa</taxon>
        <taxon>Conoidasida</taxon>
        <taxon>Coccidia</taxon>
        <taxon>Eucoccidiorida</taxon>
        <taxon>Eimeriorina</taxon>
        <taxon>Eimeriidae</taxon>
        <taxon>Eimeria</taxon>
    </lineage>
</organism>
<dbReference type="InterPro" id="IPR000649">
    <property type="entry name" value="IF-2B-related"/>
</dbReference>
<feature type="non-terminal residue" evidence="5">
    <location>
        <position position="91"/>
    </location>
</feature>
<evidence type="ECO:0000256" key="4">
    <source>
        <dbReference type="RuleBase" id="RU003814"/>
    </source>
</evidence>
<accession>U6L266</accession>
<keyword evidence="2 5" id="KW-0396">Initiation factor</keyword>
<protein>
    <submittedName>
        <fullName evidence="5">Translation initiation factor eIF-2B subunit alpha, putative</fullName>
    </submittedName>
</protein>
<evidence type="ECO:0000313" key="5">
    <source>
        <dbReference type="EMBL" id="CDJ44276.1"/>
    </source>
</evidence>
<evidence type="ECO:0000313" key="6">
    <source>
        <dbReference type="Proteomes" id="UP000030747"/>
    </source>
</evidence>
<sequence>MRVLTHGRSSCVETLLRNAWVNHKKRFEVFITQQDSAAADGDEACLLQTLAALKVPCGLFSVGAVSSLIREIDFVLVGAEAVVESGGIINR</sequence>
<keyword evidence="6" id="KW-1185">Reference proteome</keyword>
<dbReference type="AlphaFoldDB" id="U6L266"/>
<dbReference type="Proteomes" id="UP000030747">
    <property type="component" value="Unassembled WGS sequence"/>
</dbReference>
<dbReference type="PANTHER" id="PTHR45860:SF1">
    <property type="entry name" value="TRANSLATION INITIATION FACTOR EIF-2B SUBUNIT ALPHA"/>
    <property type="match status" value="1"/>
</dbReference>
<proteinExistence type="inferred from homology"/>
<dbReference type="EMBL" id="HG676810">
    <property type="protein sequence ID" value="CDJ44276.1"/>
    <property type="molecule type" value="Genomic_DNA"/>
</dbReference>
<evidence type="ECO:0000256" key="3">
    <source>
        <dbReference type="ARBA" id="ARBA00022917"/>
    </source>
</evidence>
<dbReference type="InterPro" id="IPR051501">
    <property type="entry name" value="eIF2B_alpha/beta/delta"/>
</dbReference>
<keyword evidence="3" id="KW-0648">Protein biosynthesis</keyword>
<dbReference type="VEuPathDB" id="ToxoDB:ETH_00040960"/>
<dbReference type="GO" id="GO:0003743">
    <property type="term" value="F:translation initiation factor activity"/>
    <property type="evidence" value="ECO:0007669"/>
    <property type="project" value="UniProtKB-KW"/>
</dbReference>